<dbReference type="Proteomes" id="UP000319557">
    <property type="component" value="Chromosome"/>
</dbReference>
<sequence length="115" mass="12988">MAEITIADAQKLVDDWIQTLGVRYFSELTNLAQLTEEVGELARILSRQFGDQVAKPGESPGDAGDELADILFVTICLANQMGIDLSDAFERNLVKKTVRDHDRHRNNPKLYDDRR</sequence>
<dbReference type="InterPro" id="IPR047046">
    <property type="entry name" value="YpjD/YvdC"/>
</dbReference>
<dbReference type="Pfam" id="PF03819">
    <property type="entry name" value="MazG"/>
    <property type="match status" value="1"/>
</dbReference>
<dbReference type="PANTHER" id="PTHR42692">
    <property type="entry name" value="NUCLEOTIDE PYROPHOSPHOHYDROLASE"/>
    <property type="match status" value="1"/>
</dbReference>
<dbReference type="PANTHER" id="PTHR42692:SF1">
    <property type="entry name" value="NUCLEOTIDE PYROPHOSPHOHYDROLASE"/>
    <property type="match status" value="1"/>
</dbReference>
<accession>A0A517M3Z5</accession>
<reference evidence="2 3" key="1">
    <citation type="submission" date="2019-02" db="EMBL/GenBank/DDBJ databases">
        <title>Deep-cultivation of Planctomycetes and their phenomic and genomic characterization uncovers novel biology.</title>
        <authorList>
            <person name="Wiegand S."/>
            <person name="Jogler M."/>
            <person name="Boedeker C."/>
            <person name="Pinto D."/>
            <person name="Vollmers J."/>
            <person name="Rivas-Marin E."/>
            <person name="Kohn T."/>
            <person name="Peeters S.H."/>
            <person name="Heuer A."/>
            <person name="Rast P."/>
            <person name="Oberbeckmann S."/>
            <person name="Bunk B."/>
            <person name="Jeske O."/>
            <person name="Meyerdierks A."/>
            <person name="Storesund J.E."/>
            <person name="Kallscheuer N."/>
            <person name="Luecker S."/>
            <person name="Lage O.M."/>
            <person name="Pohl T."/>
            <person name="Merkel B.J."/>
            <person name="Hornburger P."/>
            <person name="Mueller R.-W."/>
            <person name="Bruemmer F."/>
            <person name="Labrenz M."/>
            <person name="Spormann A.M."/>
            <person name="Op den Camp H."/>
            <person name="Overmann J."/>
            <person name="Amann R."/>
            <person name="Jetten M.S.M."/>
            <person name="Mascher T."/>
            <person name="Medema M.H."/>
            <person name="Devos D.P."/>
            <person name="Kaster A.-K."/>
            <person name="Ovreas L."/>
            <person name="Rohde M."/>
            <person name="Galperin M.Y."/>
            <person name="Jogler C."/>
        </authorList>
    </citation>
    <scope>NUCLEOTIDE SEQUENCE [LARGE SCALE GENOMIC DNA]</scope>
    <source>
        <strain evidence="2 3">EC9</strain>
    </source>
</reference>
<dbReference type="AlphaFoldDB" id="A0A517M3Z5"/>
<dbReference type="Gene3D" id="1.10.287.1080">
    <property type="entry name" value="MazG-like"/>
    <property type="match status" value="1"/>
</dbReference>
<gene>
    <name evidence="2" type="ORF">EC9_37840</name>
</gene>
<dbReference type="InterPro" id="IPR004518">
    <property type="entry name" value="MazG-like_dom"/>
</dbReference>
<keyword evidence="2" id="KW-0378">Hydrolase</keyword>
<dbReference type="SUPFAM" id="SSF101386">
    <property type="entry name" value="all-alpha NTP pyrophosphatases"/>
    <property type="match status" value="1"/>
</dbReference>
<dbReference type="GO" id="GO:0016787">
    <property type="term" value="F:hydrolase activity"/>
    <property type="evidence" value="ECO:0007669"/>
    <property type="project" value="UniProtKB-KW"/>
</dbReference>
<evidence type="ECO:0000313" key="2">
    <source>
        <dbReference type="EMBL" id="QDS89584.1"/>
    </source>
</evidence>
<protein>
    <submittedName>
        <fullName evidence="2">MazG nucleotide pyrophosphohydrolase domain protein</fullName>
    </submittedName>
</protein>
<dbReference type="PIRSF" id="PIRSF029904">
    <property type="entry name" value="UCP029904_pph"/>
    <property type="match status" value="1"/>
</dbReference>
<evidence type="ECO:0000313" key="3">
    <source>
        <dbReference type="Proteomes" id="UP000319557"/>
    </source>
</evidence>
<organism evidence="2 3">
    <name type="scientific">Rosistilla ulvae</name>
    <dbReference type="NCBI Taxonomy" id="1930277"/>
    <lineage>
        <taxon>Bacteria</taxon>
        <taxon>Pseudomonadati</taxon>
        <taxon>Planctomycetota</taxon>
        <taxon>Planctomycetia</taxon>
        <taxon>Pirellulales</taxon>
        <taxon>Pirellulaceae</taxon>
        <taxon>Rosistilla</taxon>
    </lineage>
</organism>
<feature type="domain" description="NTP pyrophosphohydrolase MazG-like" evidence="1">
    <location>
        <begin position="26"/>
        <end position="103"/>
    </location>
</feature>
<dbReference type="CDD" id="cd11531">
    <property type="entry name" value="NTP-PPase_BsYpjD"/>
    <property type="match status" value="1"/>
</dbReference>
<dbReference type="KEGG" id="ruv:EC9_37840"/>
<evidence type="ECO:0000259" key="1">
    <source>
        <dbReference type="Pfam" id="PF03819"/>
    </source>
</evidence>
<dbReference type="EMBL" id="CP036261">
    <property type="protein sequence ID" value="QDS89584.1"/>
    <property type="molecule type" value="Genomic_DNA"/>
</dbReference>
<dbReference type="RefSeq" id="WP_218934243.1">
    <property type="nucleotide sequence ID" value="NZ_CP036261.1"/>
</dbReference>
<keyword evidence="3" id="KW-1185">Reference proteome</keyword>
<dbReference type="InterPro" id="IPR012359">
    <property type="entry name" value="MazG-related_YpjD"/>
</dbReference>
<proteinExistence type="predicted"/>
<name>A0A517M3Z5_9BACT</name>